<dbReference type="FunCoup" id="K1QG30">
    <property type="interactions" value="111"/>
</dbReference>
<dbReference type="Gene3D" id="3.30.70.330">
    <property type="match status" value="1"/>
</dbReference>
<dbReference type="EMBL" id="JH818022">
    <property type="protein sequence ID" value="EKC27785.1"/>
    <property type="molecule type" value="Genomic_DNA"/>
</dbReference>
<dbReference type="HOGENOM" id="CLU_2111212_0_0_1"/>
<feature type="compositionally biased region" description="Basic and acidic residues" evidence="1">
    <location>
        <begin position="85"/>
        <end position="103"/>
    </location>
</feature>
<dbReference type="InParanoid" id="K1QG30"/>
<sequence>MPTPGGCPNQGVTGKLILGSIPCPNLHKKRRQKDSFQDALERAADEPWLRTTFSTTDFDRRFAFVTLKDSTFYFPDIAKGYRSKQNKEEEAEKKTALKNETESSKTLGIPKFFLQ</sequence>
<gene>
    <name evidence="2" type="ORF">CGI_10012294</name>
</gene>
<name>K1QG30_MAGGI</name>
<feature type="region of interest" description="Disordered" evidence="1">
    <location>
        <begin position="83"/>
        <end position="115"/>
    </location>
</feature>
<protein>
    <submittedName>
        <fullName evidence="2">Uncharacterized protein</fullName>
    </submittedName>
</protein>
<dbReference type="InterPro" id="IPR012677">
    <property type="entry name" value="Nucleotide-bd_a/b_plait_sf"/>
</dbReference>
<accession>K1QG30</accession>
<organism evidence="2">
    <name type="scientific">Magallana gigas</name>
    <name type="common">Pacific oyster</name>
    <name type="synonym">Crassostrea gigas</name>
    <dbReference type="NCBI Taxonomy" id="29159"/>
    <lineage>
        <taxon>Eukaryota</taxon>
        <taxon>Metazoa</taxon>
        <taxon>Spiralia</taxon>
        <taxon>Lophotrochozoa</taxon>
        <taxon>Mollusca</taxon>
        <taxon>Bivalvia</taxon>
        <taxon>Autobranchia</taxon>
        <taxon>Pteriomorphia</taxon>
        <taxon>Ostreida</taxon>
        <taxon>Ostreoidea</taxon>
        <taxon>Ostreidae</taxon>
        <taxon>Magallana</taxon>
    </lineage>
</organism>
<evidence type="ECO:0000313" key="2">
    <source>
        <dbReference type="EMBL" id="EKC27785.1"/>
    </source>
</evidence>
<reference evidence="2" key="1">
    <citation type="journal article" date="2012" name="Nature">
        <title>The oyster genome reveals stress adaptation and complexity of shell formation.</title>
        <authorList>
            <person name="Zhang G."/>
            <person name="Fang X."/>
            <person name="Guo X."/>
            <person name="Li L."/>
            <person name="Luo R."/>
            <person name="Xu F."/>
            <person name="Yang P."/>
            <person name="Zhang L."/>
            <person name="Wang X."/>
            <person name="Qi H."/>
            <person name="Xiong Z."/>
            <person name="Que H."/>
            <person name="Xie Y."/>
            <person name="Holland P.W."/>
            <person name="Paps J."/>
            <person name="Zhu Y."/>
            <person name="Wu F."/>
            <person name="Chen Y."/>
            <person name="Wang J."/>
            <person name="Peng C."/>
            <person name="Meng J."/>
            <person name="Yang L."/>
            <person name="Liu J."/>
            <person name="Wen B."/>
            <person name="Zhang N."/>
            <person name="Huang Z."/>
            <person name="Zhu Q."/>
            <person name="Feng Y."/>
            <person name="Mount A."/>
            <person name="Hedgecock D."/>
            <person name="Xu Z."/>
            <person name="Liu Y."/>
            <person name="Domazet-Loso T."/>
            <person name="Du Y."/>
            <person name="Sun X."/>
            <person name="Zhang S."/>
            <person name="Liu B."/>
            <person name="Cheng P."/>
            <person name="Jiang X."/>
            <person name="Li J."/>
            <person name="Fan D."/>
            <person name="Wang W."/>
            <person name="Fu W."/>
            <person name="Wang T."/>
            <person name="Wang B."/>
            <person name="Zhang J."/>
            <person name="Peng Z."/>
            <person name="Li Y."/>
            <person name="Li N."/>
            <person name="Wang J."/>
            <person name="Chen M."/>
            <person name="He Y."/>
            <person name="Tan F."/>
            <person name="Song X."/>
            <person name="Zheng Q."/>
            <person name="Huang R."/>
            <person name="Yang H."/>
            <person name="Du X."/>
            <person name="Chen L."/>
            <person name="Yang M."/>
            <person name="Gaffney P.M."/>
            <person name="Wang S."/>
            <person name="Luo L."/>
            <person name="She Z."/>
            <person name="Ming Y."/>
            <person name="Huang W."/>
            <person name="Zhang S."/>
            <person name="Huang B."/>
            <person name="Zhang Y."/>
            <person name="Qu T."/>
            <person name="Ni P."/>
            <person name="Miao G."/>
            <person name="Wang J."/>
            <person name="Wang Q."/>
            <person name="Steinberg C.E."/>
            <person name="Wang H."/>
            <person name="Li N."/>
            <person name="Qian L."/>
            <person name="Zhang G."/>
            <person name="Li Y."/>
            <person name="Yang H."/>
            <person name="Liu X."/>
            <person name="Wang J."/>
            <person name="Yin Y."/>
            <person name="Wang J."/>
        </authorList>
    </citation>
    <scope>NUCLEOTIDE SEQUENCE [LARGE SCALE GENOMIC DNA]</scope>
    <source>
        <strain evidence="2">05x7-T-G4-1.051#20</strain>
    </source>
</reference>
<proteinExistence type="predicted"/>
<dbReference type="AlphaFoldDB" id="K1QG30"/>
<evidence type="ECO:0000256" key="1">
    <source>
        <dbReference type="SAM" id="MobiDB-lite"/>
    </source>
</evidence>